<accession>A0A0F6YLE0</accession>
<dbReference type="SUPFAM" id="SSF51126">
    <property type="entry name" value="Pectin lyase-like"/>
    <property type="match status" value="1"/>
</dbReference>
<dbReference type="InterPro" id="IPR039513">
    <property type="entry name" value="PL-6"/>
</dbReference>
<dbReference type="Pfam" id="PF14592">
    <property type="entry name" value="Chondroitinas_B"/>
    <property type="match status" value="1"/>
</dbReference>
<keyword evidence="3" id="KW-1185">Reference proteome</keyword>
<dbReference type="STRING" id="927083.DB32_005387"/>
<evidence type="ECO:0000313" key="3">
    <source>
        <dbReference type="Proteomes" id="UP000034883"/>
    </source>
</evidence>
<organism evidence="2 3">
    <name type="scientific">Sandaracinus amylolyticus</name>
    <dbReference type="NCBI Taxonomy" id="927083"/>
    <lineage>
        <taxon>Bacteria</taxon>
        <taxon>Pseudomonadati</taxon>
        <taxon>Myxococcota</taxon>
        <taxon>Polyangia</taxon>
        <taxon>Polyangiales</taxon>
        <taxon>Sandaracinaceae</taxon>
        <taxon>Sandaracinus</taxon>
    </lineage>
</organism>
<dbReference type="AlphaFoldDB" id="A0A0F6YLE0"/>
<dbReference type="InterPro" id="IPR012334">
    <property type="entry name" value="Pectin_lyas_fold"/>
</dbReference>
<dbReference type="GO" id="GO:0016829">
    <property type="term" value="F:lyase activity"/>
    <property type="evidence" value="ECO:0007669"/>
    <property type="project" value="UniProtKB-KW"/>
</dbReference>
<sequence>MIALSAAIVSACADEPVIDAAPSDAGVLIDARAMLDARVPDDDAGEPPVACDVVASDGETLERAIAAASPGDTVCLAAGTWRDLVLRITQHGAEGAPITIAAERPGETIVTGTSAIGLGGSHLVLRGLVFRGGRSAGGTLLATRSDVSTPCGHCRLTELTIDGVDEGVEESKWVSIYGDHNRVDHSWFAHKTSSDVLLVVWRPDGAEDHHRIDHNYFGDRPPVGEGAETLRVGTSDTHDTPSYTIVEHNLFERTSGEIEIVSNKSGRNVYRHNTFRASIGQLTLRHGDGCVVEGNWFFADGAPGAGGIRVVGGGHRIVNNYVQGVRTSSDVRGGIVLMSWESDAEPTGYQEVVDVLVAHNTIADSEQSLVLGAGSSDRAPRRITLANNLIGGAIGAVVRSELGIEASTWAGNVLHGDALGLDETPGIRFVDPGLARDGEGIWRPDPRGPAIDTAAAIDEPLAIDIEGHRRDGRADVGADELVDAPARLPPLTAADVGPRTYDPRRRD</sequence>
<name>A0A0F6YLE0_9BACT</name>
<dbReference type="InterPro" id="IPR011050">
    <property type="entry name" value="Pectin_lyase_fold/virulence"/>
</dbReference>
<protein>
    <submittedName>
        <fullName evidence="2">Alginate lyase</fullName>
    </submittedName>
</protein>
<dbReference type="Proteomes" id="UP000034883">
    <property type="component" value="Chromosome"/>
</dbReference>
<dbReference type="Gene3D" id="2.160.20.10">
    <property type="entry name" value="Single-stranded right-handed beta-helix, Pectin lyase-like"/>
    <property type="match status" value="1"/>
</dbReference>
<dbReference type="KEGG" id="samy:DB32_005387"/>
<evidence type="ECO:0000256" key="1">
    <source>
        <dbReference type="SAM" id="MobiDB-lite"/>
    </source>
</evidence>
<feature type="region of interest" description="Disordered" evidence="1">
    <location>
        <begin position="474"/>
        <end position="507"/>
    </location>
</feature>
<dbReference type="EMBL" id="CP011125">
    <property type="protein sequence ID" value="AKF08238.1"/>
    <property type="molecule type" value="Genomic_DNA"/>
</dbReference>
<keyword evidence="2" id="KW-0456">Lyase</keyword>
<evidence type="ECO:0000313" key="2">
    <source>
        <dbReference type="EMBL" id="AKF08238.1"/>
    </source>
</evidence>
<gene>
    <name evidence="2" type="ORF">DB32_005387</name>
</gene>
<reference evidence="2 3" key="1">
    <citation type="submission" date="2015-03" db="EMBL/GenBank/DDBJ databases">
        <title>Genome assembly of Sandaracinus amylolyticus DSM 53668.</title>
        <authorList>
            <person name="Sharma G."/>
            <person name="Subramanian S."/>
        </authorList>
    </citation>
    <scope>NUCLEOTIDE SEQUENCE [LARGE SCALE GENOMIC DNA]</scope>
    <source>
        <strain evidence="2 3">DSM 53668</strain>
    </source>
</reference>
<dbReference type="CDD" id="cd14251">
    <property type="entry name" value="PL-6"/>
    <property type="match status" value="1"/>
</dbReference>
<proteinExistence type="predicted"/>